<dbReference type="Gene3D" id="3.40.50.620">
    <property type="entry name" value="HUPs"/>
    <property type="match status" value="1"/>
</dbReference>
<evidence type="ECO:0000256" key="6">
    <source>
        <dbReference type="PIRSR" id="PIRSR602081-1"/>
    </source>
</evidence>
<dbReference type="InterPro" id="IPR002081">
    <property type="entry name" value="Cryptochrome/DNA_photolyase_1"/>
</dbReference>
<protein>
    <submittedName>
        <fullName evidence="9">Deoxyribodipyrimidine photo-lyase</fullName>
    </submittedName>
</protein>
<dbReference type="PRINTS" id="PR00147">
    <property type="entry name" value="DNAPHOTLYASE"/>
</dbReference>
<comment type="similarity">
    <text evidence="2">Belongs to the DNA photolyase class-1 family.</text>
</comment>
<evidence type="ECO:0000256" key="2">
    <source>
        <dbReference type="ARBA" id="ARBA00005862"/>
    </source>
</evidence>
<dbReference type="InterPro" id="IPR014729">
    <property type="entry name" value="Rossmann-like_a/b/a_fold"/>
</dbReference>
<dbReference type="GO" id="GO:0003904">
    <property type="term" value="F:deoxyribodipyrimidine photo-lyase activity"/>
    <property type="evidence" value="ECO:0007669"/>
    <property type="project" value="TreeGrafter"/>
</dbReference>
<sequence length="489" mass="57526">MRDKITVVWFKRDLRLSDHAPLTAAFDAPYPTLLIYNFEPVLLNDAHYTLRHWRFVWQSIEDLNQQLARFNGEVRVFRQEMLALLEQLHDQFDIQAVYSHEEIGLKNTFERDLQVKAWLAEHHIAWHESPTGAVVRGKSSMVDWQTHWYRTMEAPLATPNWSRYQAVTYPDYQPPELDPAYFIRVPAFQQGGPKAARDVTKSFFATRGKGYQKGISSPSQSQEHCSRLSAHLAWGNVSIRQVYQNTAAFYGNAPYGWKKPLRAFLSRVHWHCHFMQKFERDCQMEYLPQNMAYTQFAYRNDDQVPADIERFKEGQTGIPIIDACMRCLKHTGYINFRMRAMLVSFMTHHMNIHWQQVSLPLAQYFLDFEPGIHYPQIQMQASVTGINTIRLYNPIKQSTEKDADGIFIRRWCPELKNLPDEYLHQPWLQPPMEEIFNDFTLGKDYPKPLIDLEKAAKEARDRLWNFRKRSDVRHASKAVLARHGMTSKR</sequence>
<dbReference type="GO" id="GO:0003677">
    <property type="term" value="F:DNA binding"/>
    <property type="evidence" value="ECO:0007669"/>
    <property type="project" value="TreeGrafter"/>
</dbReference>
<dbReference type="GO" id="GO:0071949">
    <property type="term" value="F:FAD binding"/>
    <property type="evidence" value="ECO:0007669"/>
    <property type="project" value="TreeGrafter"/>
</dbReference>
<feature type="binding site" evidence="6">
    <location>
        <position position="211"/>
    </location>
    <ligand>
        <name>FAD</name>
        <dbReference type="ChEBI" id="CHEBI:57692"/>
    </ligand>
</feature>
<dbReference type="AlphaFoldDB" id="A0A3M8Q6S4"/>
<dbReference type="GO" id="GO:0006950">
    <property type="term" value="P:response to stress"/>
    <property type="evidence" value="ECO:0007669"/>
    <property type="project" value="UniProtKB-ARBA"/>
</dbReference>
<dbReference type="SUPFAM" id="SSF48173">
    <property type="entry name" value="Cryptochrome/photolyase FAD-binding domain"/>
    <property type="match status" value="1"/>
</dbReference>
<dbReference type="OrthoDB" id="9772484at2"/>
<dbReference type="PANTHER" id="PTHR11455:SF9">
    <property type="entry name" value="CRYPTOCHROME CIRCADIAN CLOCK 5 ISOFORM X1"/>
    <property type="match status" value="1"/>
</dbReference>
<dbReference type="Proteomes" id="UP000280507">
    <property type="component" value="Unassembled WGS sequence"/>
</dbReference>
<dbReference type="PROSITE" id="PS00394">
    <property type="entry name" value="DNA_PHOTOLYASES_1_1"/>
    <property type="match status" value="1"/>
</dbReference>
<feature type="binding site" evidence="6">
    <location>
        <position position="264"/>
    </location>
    <ligand>
        <name>FAD</name>
        <dbReference type="ChEBI" id="CHEBI:57692"/>
    </ligand>
</feature>
<keyword evidence="10" id="KW-1185">Reference proteome</keyword>
<dbReference type="Pfam" id="PF03441">
    <property type="entry name" value="FAD_binding_7"/>
    <property type="match status" value="1"/>
</dbReference>
<dbReference type="Gene3D" id="1.25.40.80">
    <property type="match status" value="1"/>
</dbReference>
<organism evidence="9 10">
    <name type="scientific">Marinomonas hwangdonensis</name>
    <dbReference type="NCBI Taxonomy" id="1053647"/>
    <lineage>
        <taxon>Bacteria</taxon>
        <taxon>Pseudomonadati</taxon>
        <taxon>Pseudomonadota</taxon>
        <taxon>Gammaproteobacteria</taxon>
        <taxon>Oceanospirillales</taxon>
        <taxon>Oceanospirillaceae</taxon>
        <taxon>Marinomonas</taxon>
    </lineage>
</organism>
<keyword evidence="4 6" id="KW-0274">FAD</keyword>
<name>A0A3M8Q6S4_9GAMM</name>
<dbReference type="GO" id="GO:0006139">
    <property type="term" value="P:nucleobase-containing compound metabolic process"/>
    <property type="evidence" value="ECO:0007669"/>
    <property type="project" value="UniProtKB-ARBA"/>
</dbReference>
<evidence type="ECO:0000256" key="1">
    <source>
        <dbReference type="ARBA" id="ARBA00001932"/>
    </source>
</evidence>
<evidence type="ECO:0000256" key="4">
    <source>
        <dbReference type="ARBA" id="ARBA00022827"/>
    </source>
</evidence>
<dbReference type="InterPro" id="IPR006050">
    <property type="entry name" value="DNA_photolyase_N"/>
</dbReference>
<keyword evidence="3 6" id="KW-0285">Flavoprotein</keyword>
<dbReference type="InterPro" id="IPR005101">
    <property type="entry name" value="Cryptochr/Photolyase_FAD-bd"/>
</dbReference>
<proteinExistence type="inferred from homology"/>
<evidence type="ECO:0000259" key="8">
    <source>
        <dbReference type="PROSITE" id="PS51645"/>
    </source>
</evidence>
<dbReference type="PANTHER" id="PTHR11455">
    <property type="entry name" value="CRYPTOCHROME"/>
    <property type="match status" value="1"/>
</dbReference>
<accession>A0A3M8Q6S4</accession>
<evidence type="ECO:0000256" key="7">
    <source>
        <dbReference type="RuleBase" id="RU004182"/>
    </source>
</evidence>
<keyword evidence="9" id="KW-0456">Lyase</keyword>
<evidence type="ECO:0000313" key="10">
    <source>
        <dbReference type="Proteomes" id="UP000280507"/>
    </source>
</evidence>
<feature type="domain" description="Photolyase/cryptochrome alpha/beta" evidence="8">
    <location>
        <begin position="4"/>
        <end position="134"/>
    </location>
</feature>
<comment type="cofactor">
    <cofactor evidence="6">
        <name>FAD</name>
        <dbReference type="ChEBI" id="CHEBI:57692"/>
    </cofactor>
    <text evidence="6">Binds 1 FAD per subunit.</text>
</comment>
<evidence type="ECO:0000256" key="5">
    <source>
        <dbReference type="ARBA" id="ARBA00022991"/>
    </source>
</evidence>
<dbReference type="InterPro" id="IPR036155">
    <property type="entry name" value="Crypto/Photolyase_N_sf"/>
</dbReference>
<dbReference type="SUPFAM" id="SSF52425">
    <property type="entry name" value="Cryptochrome/photolyase, N-terminal domain"/>
    <property type="match status" value="1"/>
</dbReference>
<dbReference type="InterPro" id="IPR036134">
    <property type="entry name" value="Crypto/Photolyase_FAD-like_sf"/>
</dbReference>
<dbReference type="InterPro" id="IPR018394">
    <property type="entry name" value="DNA_photolyase_1_CS_C"/>
</dbReference>
<reference evidence="9 10" key="1">
    <citation type="journal article" date="2012" name="Int. J. Syst. Evol. Microbiol.">
        <title>Marinomonas hwangdonensis sp. nov., isolated from seawater.</title>
        <authorList>
            <person name="Jung Y.T."/>
            <person name="Oh T.K."/>
            <person name="Yoon J.H."/>
        </authorList>
    </citation>
    <scope>NUCLEOTIDE SEQUENCE [LARGE SCALE GENOMIC DNA]</scope>
    <source>
        <strain evidence="9 10">HDW-15</strain>
    </source>
</reference>
<gene>
    <name evidence="9" type="ORF">EBI00_06330</name>
</gene>
<dbReference type="EMBL" id="RIZG01000003">
    <property type="protein sequence ID" value="RNF51512.1"/>
    <property type="molecule type" value="Genomic_DNA"/>
</dbReference>
<dbReference type="Gene3D" id="1.10.579.10">
    <property type="entry name" value="DNA Cyclobutane Dipyrimidine Photolyase, subunit A, domain 3"/>
    <property type="match status" value="1"/>
</dbReference>
<comment type="cofactor">
    <cofactor evidence="1">
        <name>(6R)-5,10-methylene-5,6,7,8-tetrahydrofolate</name>
        <dbReference type="ChEBI" id="CHEBI:15636"/>
    </cofactor>
</comment>
<dbReference type="RefSeq" id="WP_123095085.1">
    <property type="nucleotide sequence ID" value="NZ_RIZG01000003.1"/>
</dbReference>
<dbReference type="Pfam" id="PF00875">
    <property type="entry name" value="DNA_photolyase"/>
    <property type="match status" value="1"/>
</dbReference>
<comment type="caution">
    <text evidence="9">The sequence shown here is derived from an EMBL/GenBank/DDBJ whole genome shotgun (WGS) entry which is preliminary data.</text>
</comment>
<evidence type="ECO:0000313" key="9">
    <source>
        <dbReference type="EMBL" id="RNF51512.1"/>
    </source>
</evidence>
<comment type="similarity">
    <text evidence="7">Belongs to the DNA photolyase family.</text>
</comment>
<keyword evidence="5 7" id="KW-0157">Chromophore</keyword>
<evidence type="ECO:0000256" key="3">
    <source>
        <dbReference type="ARBA" id="ARBA00022630"/>
    </source>
</evidence>
<dbReference type="GO" id="GO:0009416">
    <property type="term" value="P:response to light stimulus"/>
    <property type="evidence" value="ECO:0007669"/>
    <property type="project" value="TreeGrafter"/>
</dbReference>
<dbReference type="PROSITE" id="PS51645">
    <property type="entry name" value="PHR_CRY_ALPHA_BETA"/>
    <property type="match status" value="1"/>
</dbReference>